<dbReference type="STRING" id="290054.SAMN02745114_00651"/>
<organism evidence="1 2">
    <name type="scientific">Eubacterium coprostanoligenes</name>
    <dbReference type="NCBI Taxonomy" id="290054"/>
    <lineage>
        <taxon>Bacteria</taxon>
        <taxon>Bacillati</taxon>
        <taxon>Bacillota</taxon>
        <taxon>Clostridia</taxon>
        <taxon>Eubacteriales</taxon>
        <taxon>Eubacteriaceae</taxon>
        <taxon>Eubacterium</taxon>
    </lineage>
</organism>
<dbReference type="AlphaFoldDB" id="A0A1T4KWG2"/>
<reference evidence="1 2" key="1">
    <citation type="submission" date="2017-02" db="EMBL/GenBank/DDBJ databases">
        <authorList>
            <person name="Peterson S.W."/>
        </authorList>
    </citation>
    <scope>NUCLEOTIDE SEQUENCE [LARGE SCALE GENOMIC DNA]</scope>
    <source>
        <strain evidence="1 2">ATCC 51222</strain>
    </source>
</reference>
<accession>A0A1T4KWG2</accession>
<proteinExistence type="predicted"/>
<protein>
    <submittedName>
        <fullName evidence="1">Uncharacterized protein</fullName>
    </submittedName>
</protein>
<sequence>MNKPNKALILLIFIVFFGVGAIGFKIADKVFYPIAKAQTVSYLCEKYNAKPNEFKMKDYNQAHLEWYDTGVFTQTPKWLDFSFEFEYKGRRFVACRNKGAIYDDYQLDDIEKWCTEWLQENVDNRITGVEISTHDILNYLSATKTGYNHVISKNETYDFLINYKENETKVFYYYDINGSTFYGVDENLGKQIKLKIGSIAKCSAQFSKESAIKKIDKSSNYSWMSWYKVLNSIGE</sequence>
<gene>
    <name evidence="1" type="ORF">SAMN02745114_00651</name>
</gene>
<evidence type="ECO:0000313" key="2">
    <source>
        <dbReference type="Proteomes" id="UP000190657"/>
    </source>
</evidence>
<evidence type="ECO:0000313" key="1">
    <source>
        <dbReference type="EMBL" id="SJZ46761.1"/>
    </source>
</evidence>
<keyword evidence="2" id="KW-1185">Reference proteome</keyword>
<name>A0A1T4KWG2_9FIRM</name>
<dbReference type="EMBL" id="FUWW01000005">
    <property type="protein sequence ID" value="SJZ46761.1"/>
    <property type="molecule type" value="Genomic_DNA"/>
</dbReference>
<dbReference type="Proteomes" id="UP000190657">
    <property type="component" value="Unassembled WGS sequence"/>
</dbReference>